<proteinExistence type="inferred from homology"/>
<evidence type="ECO:0000256" key="12">
    <source>
        <dbReference type="ARBA" id="ARBA00047554"/>
    </source>
</evidence>
<accession>A0A2P6S698</accession>
<dbReference type="STRING" id="74649.A0A2P6S698"/>
<dbReference type="SUPFAM" id="SSF51905">
    <property type="entry name" value="FAD/NAD(P)-binding domain"/>
    <property type="match status" value="1"/>
</dbReference>
<dbReference type="PANTHER" id="PTHR42923:SF44">
    <property type="entry name" value="PROTOPORPHYRINOGEN OXIDASE 2, CHLOROPLASTIC_MITOCHONDRIAL"/>
    <property type="match status" value="1"/>
</dbReference>
<protein>
    <recommendedName>
        <fullName evidence="5 13">Protoporphyrinogen oxidase</fullName>
        <ecNumber evidence="5 13">1.3.3.4</ecNumber>
    </recommendedName>
</protein>
<evidence type="ECO:0000256" key="5">
    <source>
        <dbReference type="ARBA" id="ARBA00012867"/>
    </source>
</evidence>
<evidence type="ECO:0000256" key="13">
    <source>
        <dbReference type="RuleBase" id="RU367069"/>
    </source>
</evidence>
<dbReference type="OMA" id="PREENWS"/>
<comment type="function">
    <text evidence="1 13">Catalyzes the 6-electron oxidation of protoporphyrinogen-IX to form protoporphyrin-IX.</text>
</comment>
<evidence type="ECO:0000256" key="9">
    <source>
        <dbReference type="ARBA" id="ARBA00023128"/>
    </source>
</evidence>
<keyword evidence="6 13" id="KW-0285">Flavoprotein</keyword>
<organism evidence="16 17">
    <name type="scientific">Rosa chinensis</name>
    <name type="common">China rose</name>
    <dbReference type="NCBI Taxonomy" id="74649"/>
    <lineage>
        <taxon>Eukaryota</taxon>
        <taxon>Viridiplantae</taxon>
        <taxon>Streptophyta</taxon>
        <taxon>Embryophyta</taxon>
        <taxon>Tracheophyta</taxon>
        <taxon>Spermatophyta</taxon>
        <taxon>Magnoliopsida</taxon>
        <taxon>eudicotyledons</taxon>
        <taxon>Gunneridae</taxon>
        <taxon>Pentapetalae</taxon>
        <taxon>rosids</taxon>
        <taxon>fabids</taxon>
        <taxon>Rosales</taxon>
        <taxon>Rosaceae</taxon>
        <taxon>Rosoideae</taxon>
        <taxon>Rosoideae incertae sedis</taxon>
        <taxon>Rosa</taxon>
    </lineage>
</organism>
<evidence type="ECO:0000256" key="3">
    <source>
        <dbReference type="ARBA" id="ARBA00005073"/>
    </source>
</evidence>
<evidence type="ECO:0000256" key="7">
    <source>
        <dbReference type="ARBA" id="ARBA00022827"/>
    </source>
</evidence>
<evidence type="ECO:0000256" key="8">
    <source>
        <dbReference type="ARBA" id="ARBA00023002"/>
    </source>
</evidence>
<dbReference type="InterPro" id="IPR036188">
    <property type="entry name" value="FAD/NAD-bd_sf"/>
</dbReference>
<dbReference type="FunFam" id="1.10.3110.10:FF:000003">
    <property type="entry name" value="Protoporphyrinogen oxidase"/>
    <property type="match status" value="1"/>
</dbReference>
<keyword evidence="8 13" id="KW-0560">Oxidoreductase</keyword>
<dbReference type="UniPathway" id="UPA00251">
    <property type="reaction ID" value="UER00324"/>
</dbReference>
<dbReference type="Gene3D" id="1.10.3110.10">
    <property type="entry name" value="protoporphyrinogen ix oxidase, domain 3"/>
    <property type="match status" value="1"/>
</dbReference>
<dbReference type="Proteomes" id="UP000238479">
    <property type="component" value="Chromosome 2"/>
</dbReference>
<dbReference type="GO" id="GO:0006782">
    <property type="term" value="P:protoporphyrinogen IX biosynthetic process"/>
    <property type="evidence" value="ECO:0007669"/>
    <property type="project" value="UniProtKB-UniRule"/>
</dbReference>
<dbReference type="GO" id="GO:0004729">
    <property type="term" value="F:oxygen-dependent protoporphyrinogen oxidase activity"/>
    <property type="evidence" value="ECO:0007669"/>
    <property type="project" value="UniProtKB-UniRule"/>
</dbReference>
<keyword evidence="17" id="KW-1185">Reference proteome</keyword>
<evidence type="ECO:0000256" key="11">
    <source>
        <dbReference type="ARBA" id="ARBA00023244"/>
    </source>
</evidence>
<evidence type="ECO:0000256" key="4">
    <source>
        <dbReference type="ARBA" id="ARBA00010551"/>
    </source>
</evidence>
<keyword evidence="7 13" id="KW-0274">FAD</keyword>
<sequence length="511" mass="56208">MASPSPGDKHSSVKRVAVVGAGVSGLAAAYKLKSHGFDVTVLEAEGRAGGKLRSVSCNGLVWDEGANTMTESEAEVQTLLDNLGLREKQQFPISQNKRYVARNGSPVLLPTNPIELIKSNFLSTKSKFQILLEPYLWKKKRVSDDHTRETVGGFFQRHFGKEVVDYLIDPFVAGTSAGDPESLSMPHSFPELWNIEKRYGSVIAGAIQSKLSSRKEKGRETKGSVEKGKRQRGSFSFQGGMQTLTDTLCKQLGKHELKLNSKVLSLSYSHDGNTTSENWSVSCAANNDKHLQSSSVDAIILTAPLCSIKEMKISRRGTIFPLDFLPEVTYMPLSVIITSFKKENVKRPLEGFGVLVPSKEQENGLKTLGTLFSSMMFPDRAPSDQYLYTTFVGEVETRNWQKLRSMGTLDELKEIVSSDIRQLLGAEGEPTFVNHYHWSKAFPLYGHNYDSVIEAIEQMEKNLPGLFYAGNHRGGLSVGKAIASGCKAAELAISYLESSSDGKMLQQGSSS</sequence>
<dbReference type="Gene3D" id="3.90.660.20">
    <property type="entry name" value="Protoporphyrinogen oxidase, mitochondrial, domain 2"/>
    <property type="match status" value="1"/>
</dbReference>
<keyword evidence="9" id="KW-0496">Mitochondrion</keyword>
<evidence type="ECO:0000256" key="6">
    <source>
        <dbReference type="ARBA" id="ARBA00022630"/>
    </source>
</evidence>
<comment type="similarity">
    <text evidence="4 13">Belongs to the protoporphyrinogen/coproporphyrinogen oxidase family. Protoporphyrinogen oxidase subfamily.</text>
</comment>
<dbReference type="PANTHER" id="PTHR42923">
    <property type="entry name" value="PROTOPORPHYRINOGEN OXIDASE"/>
    <property type="match status" value="1"/>
</dbReference>
<evidence type="ECO:0000313" key="17">
    <source>
        <dbReference type="Proteomes" id="UP000238479"/>
    </source>
</evidence>
<dbReference type="EC" id="1.3.3.4" evidence="5 13"/>
<dbReference type="PRINTS" id="PR00419">
    <property type="entry name" value="ADXRDTASE"/>
</dbReference>
<evidence type="ECO:0000256" key="2">
    <source>
        <dbReference type="ARBA" id="ARBA00004173"/>
    </source>
</evidence>
<evidence type="ECO:0000256" key="14">
    <source>
        <dbReference type="SAM" id="MobiDB-lite"/>
    </source>
</evidence>
<dbReference type="InterPro" id="IPR002937">
    <property type="entry name" value="Amino_oxidase"/>
</dbReference>
<comment type="pathway">
    <text evidence="3 13">Porphyrin-containing compound metabolism; protoporphyrin-IX biosynthesis; protoporphyrin-IX from protoporphyrinogen-IX: step 1/1.</text>
</comment>
<dbReference type="EMBL" id="PDCK01000040">
    <property type="protein sequence ID" value="PRQ54201.1"/>
    <property type="molecule type" value="Genomic_DNA"/>
</dbReference>
<dbReference type="Gene3D" id="3.50.50.60">
    <property type="entry name" value="FAD/NAD(P)-binding domain"/>
    <property type="match status" value="1"/>
</dbReference>
<feature type="domain" description="Amine oxidase" evidence="15">
    <location>
        <begin position="23"/>
        <end position="491"/>
    </location>
</feature>
<comment type="caution">
    <text evidence="16">The sequence shown here is derived from an EMBL/GenBank/DDBJ whole genome shotgun (WGS) entry which is preliminary data.</text>
</comment>
<dbReference type="InterPro" id="IPR050464">
    <property type="entry name" value="Zeta_carotene_desat/Oxidored"/>
</dbReference>
<dbReference type="AlphaFoldDB" id="A0A2P6S698"/>
<comment type="subcellular location">
    <subcellularLocation>
        <location evidence="2">Mitochondrion</location>
    </subcellularLocation>
    <subcellularLocation>
        <location evidence="13">Plastid</location>
        <location evidence="13">Chloroplast</location>
    </subcellularLocation>
</comment>
<feature type="region of interest" description="Disordered" evidence="14">
    <location>
        <begin position="213"/>
        <end position="236"/>
    </location>
</feature>
<dbReference type="Pfam" id="PF01593">
    <property type="entry name" value="Amino_oxidase"/>
    <property type="match status" value="1"/>
</dbReference>
<dbReference type="SUPFAM" id="SSF54373">
    <property type="entry name" value="FAD-linked reductases, C-terminal domain"/>
    <property type="match status" value="1"/>
</dbReference>
<evidence type="ECO:0000256" key="10">
    <source>
        <dbReference type="ARBA" id="ARBA00023133"/>
    </source>
</evidence>
<keyword evidence="11 13" id="KW-0627">Porphyrin biosynthesis</keyword>
<keyword evidence="10 13" id="KW-0350">Heme biosynthesis</keyword>
<evidence type="ECO:0000256" key="1">
    <source>
        <dbReference type="ARBA" id="ARBA00002600"/>
    </source>
</evidence>
<reference evidence="16 17" key="1">
    <citation type="journal article" date="2018" name="Nat. Genet.">
        <title>The Rosa genome provides new insights in the design of modern roses.</title>
        <authorList>
            <person name="Bendahmane M."/>
        </authorList>
    </citation>
    <scope>NUCLEOTIDE SEQUENCE [LARGE SCALE GENOMIC DNA]</scope>
    <source>
        <strain evidence="17">cv. Old Blush</strain>
    </source>
</reference>
<dbReference type="GO" id="GO:0009534">
    <property type="term" value="C:chloroplast thylakoid"/>
    <property type="evidence" value="ECO:0007669"/>
    <property type="project" value="TreeGrafter"/>
</dbReference>
<dbReference type="InterPro" id="IPR004572">
    <property type="entry name" value="Protoporphyrinogen_oxidase"/>
</dbReference>
<dbReference type="Gramene" id="PRQ54201">
    <property type="protein sequence ID" value="PRQ54201"/>
    <property type="gene ID" value="RchiOBHm_Chr2g0174871"/>
</dbReference>
<feature type="compositionally biased region" description="Basic and acidic residues" evidence="14">
    <location>
        <begin position="213"/>
        <end position="228"/>
    </location>
</feature>
<name>A0A2P6S698_ROSCH</name>
<dbReference type="GO" id="GO:0005739">
    <property type="term" value="C:mitochondrion"/>
    <property type="evidence" value="ECO:0007669"/>
    <property type="project" value="UniProtKB-SubCell"/>
</dbReference>
<gene>
    <name evidence="16" type="ORF">RchiOBHm_Chr2g0174871</name>
</gene>
<comment type="catalytic activity">
    <reaction evidence="12 13">
        <text>protoporphyrinogen IX + 3 O2 = protoporphyrin IX + 3 H2O2</text>
        <dbReference type="Rhea" id="RHEA:25576"/>
        <dbReference type="ChEBI" id="CHEBI:15379"/>
        <dbReference type="ChEBI" id="CHEBI:16240"/>
        <dbReference type="ChEBI" id="CHEBI:57306"/>
        <dbReference type="ChEBI" id="CHEBI:57307"/>
        <dbReference type="EC" id="1.3.3.4"/>
    </reaction>
</comment>
<dbReference type="NCBIfam" id="TIGR00562">
    <property type="entry name" value="proto_IX_ox"/>
    <property type="match status" value="1"/>
</dbReference>
<evidence type="ECO:0000313" key="16">
    <source>
        <dbReference type="EMBL" id="PRQ54201.1"/>
    </source>
</evidence>
<evidence type="ECO:0000259" key="15">
    <source>
        <dbReference type="Pfam" id="PF01593"/>
    </source>
</evidence>
<comment type="cofactor">
    <cofactor evidence="13">
        <name>FAD</name>
        <dbReference type="ChEBI" id="CHEBI:57692"/>
    </cofactor>
    <text evidence="13">Binds 1 FAD per subunit.</text>
</comment>